<dbReference type="AlphaFoldDB" id="A0A1G4KJT9"/>
<dbReference type="InterPro" id="IPR029035">
    <property type="entry name" value="DHS-like_NAD/FAD-binding_dom"/>
</dbReference>
<dbReference type="Gene3D" id="3.30.1600.10">
    <property type="entry name" value="SIR2/SIRT2 'Small Domain"/>
    <property type="match status" value="1"/>
</dbReference>
<dbReference type="Pfam" id="PF02146">
    <property type="entry name" value="SIR2"/>
    <property type="match status" value="1"/>
</dbReference>
<sequence length="385" mass="43419">MRDSFESAEKKPVIRQASRQFPLTPPASTKKETSNNGLKSTVVVPKSLLPNLKFESRKRRKPPLRRRPPKNSIYELRTGFPRVSDKRDNKLISDCVTHALQESQRIVVVAGAGISVAAGIPDFRSNDGLFATLRDGKLASGKDLFDFNKVYSDEEIGLKFNKMIIQLYHQSTECQPTEFHHLMDRIAGEGRLRRLYTQNIDALEHKLPSLSPMSQKNAPVTIQLHGNVREMFCVKCSKIYDLNSAIFKCNVTEESKDMVPSCPECQEFESVRAVAGLRSQGVGKLRPRVVLYNEVHPDGDAIGAIISKDLKTSPDCLLIVGTSFKIPGVRTLCRDFARVVHKKKGFVVWINKEIPSKRDQEYLDFIDVIIVGDCQDVCHFMKRSC</sequence>
<organism evidence="8 9">
    <name type="scientific">Lachancea mirantina</name>
    <dbReference type="NCBI Taxonomy" id="1230905"/>
    <lineage>
        <taxon>Eukaryota</taxon>
        <taxon>Fungi</taxon>
        <taxon>Dikarya</taxon>
        <taxon>Ascomycota</taxon>
        <taxon>Saccharomycotina</taxon>
        <taxon>Saccharomycetes</taxon>
        <taxon>Saccharomycetales</taxon>
        <taxon>Saccharomycetaceae</taxon>
        <taxon>Lachancea</taxon>
    </lineage>
</organism>
<feature type="binding site" evidence="5">
    <location>
        <position position="236"/>
    </location>
    <ligand>
        <name>Zn(2+)</name>
        <dbReference type="ChEBI" id="CHEBI:29105"/>
    </ligand>
</feature>
<dbReference type="InterPro" id="IPR050134">
    <property type="entry name" value="NAD-dep_sirtuin_deacylases"/>
</dbReference>
<dbReference type="Proteomes" id="UP000191024">
    <property type="component" value="Chromosome H"/>
</dbReference>
<dbReference type="GO" id="GO:0046872">
    <property type="term" value="F:metal ion binding"/>
    <property type="evidence" value="ECO:0007669"/>
    <property type="project" value="UniProtKB-KW"/>
</dbReference>
<evidence type="ECO:0000256" key="3">
    <source>
        <dbReference type="ARBA" id="ARBA00022679"/>
    </source>
</evidence>
<dbReference type="GO" id="GO:0006282">
    <property type="term" value="P:regulation of DNA repair"/>
    <property type="evidence" value="ECO:0007669"/>
    <property type="project" value="TreeGrafter"/>
</dbReference>
<evidence type="ECO:0000259" key="7">
    <source>
        <dbReference type="PROSITE" id="PS50305"/>
    </source>
</evidence>
<dbReference type="GO" id="GO:1990414">
    <property type="term" value="P:replication-born double-strand break repair via sister chromatid exchange"/>
    <property type="evidence" value="ECO:0007669"/>
    <property type="project" value="TreeGrafter"/>
</dbReference>
<gene>
    <name evidence="8" type="ORF">LAMI_0H18668G</name>
</gene>
<dbReference type="EMBL" id="LT598468">
    <property type="protein sequence ID" value="SCV04736.1"/>
    <property type="molecule type" value="Genomic_DNA"/>
</dbReference>
<keyword evidence="5" id="KW-0862">Zinc</keyword>
<evidence type="ECO:0000313" key="8">
    <source>
        <dbReference type="EMBL" id="SCV04736.1"/>
    </source>
</evidence>
<dbReference type="InterPro" id="IPR026590">
    <property type="entry name" value="Ssirtuin_cat_dom"/>
</dbReference>
<keyword evidence="9" id="KW-1185">Reference proteome</keyword>
<feature type="binding site" evidence="5">
    <location>
        <position position="265"/>
    </location>
    <ligand>
        <name>Zn(2+)</name>
        <dbReference type="ChEBI" id="CHEBI:29105"/>
    </ligand>
</feature>
<protein>
    <submittedName>
        <fullName evidence="8">LAMI_0H18668g1_1</fullName>
    </submittedName>
</protein>
<dbReference type="InterPro" id="IPR003000">
    <property type="entry name" value="Sirtuin"/>
</dbReference>
<keyword evidence="2" id="KW-0678">Repressor</keyword>
<feature type="domain" description="Deacetylase sirtuin-type" evidence="7">
    <location>
        <begin position="86"/>
        <end position="385"/>
    </location>
</feature>
<feature type="region of interest" description="Disordered" evidence="6">
    <location>
        <begin position="1"/>
        <end position="40"/>
    </location>
</feature>
<dbReference type="PANTHER" id="PTHR11085:SF15">
    <property type="entry name" value="NAD-DEPENDENT HISTONE DEACETYLASE HST4"/>
    <property type="match status" value="1"/>
</dbReference>
<name>A0A1G4KJT9_9SACH</name>
<keyword evidence="4" id="KW-0520">NAD</keyword>
<keyword evidence="5" id="KW-0479">Metal-binding</keyword>
<dbReference type="GO" id="GO:0005634">
    <property type="term" value="C:nucleus"/>
    <property type="evidence" value="ECO:0007669"/>
    <property type="project" value="TreeGrafter"/>
</dbReference>
<evidence type="ECO:0000256" key="6">
    <source>
        <dbReference type="SAM" id="MobiDB-lite"/>
    </source>
</evidence>
<evidence type="ECO:0000256" key="5">
    <source>
        <dbReference type="PROSITE-ProRule" id="PRU00236"/>
    </source>
</evidence>
<dbReference type="OrthoDB" id="2919105at2759"/>
<feature type="binding site" evidence="5">
    <location>
        <position position="262"/>
    </location>
    <ligand>
        <name>Zn(2+)</name>
        <dbReference type="ChEBI" id="CHEBI:29105"/>
    </ligand>
</feature>
<feature type="compositionally biased region" description="Basic and acidic residues" evidence="6">
    <location>
        <begin position="1"/>
        <end position="12"/>
    </location>
</feature>
<keyword evidence="3" id="KW-0808">Transferase</keyword>
<feature type="active site" description="Proton acceptor" evidence="5">
    <location>
        <position position="225"/>
    </location>
</feature>
<dbReference type="GO" id="GO:0031508">
    <property type="term" value="P:pericentric heterochromatin formation"/>
    <property type="evidence" value="ECO:0007669"/>
    <property type="project" value="TreeGrafter"/>
</dbReference>
<dbReference type="GO" id="GO:0017136">
    <property type="term" value="F:histone deacetylase activity, NAD-dependent"/>
    <property type="evidence" value="ECO:0007669"/>
    <property type="project" value="TreeGrafter"/>
</dbReference>
<dbReference type="SUPFAM" id="SSF52467">
    <property type="entry name" value="DHS-like NAD/FAD-binding domain"/>
    <property type="match status" value="1"/>
</dbReference>
<evidence type="ECO:0000256" key="4">
    <source>
        <dbReference type="ARBA" id="ARBA00023027"/>
    </source>
</evidence>
<accession>A0A1G4KJT9</accession>
<dbReference type="Gene3D" id="3.40.50.1220">
    <property type="entry name" value="TPP-binding domain"/>
    <property type="match status" value="1"/>
</dbReference>
<dbReference type="STRING" id="1230905.A0A1G4KJT9"/>
<dbReference type="GO" id="GO:0031934">
    <property type="term" value="C:mating-type region heterochromatin"/>
    <property type="evidence" value="ECO:0007669"/>
    <property type="project" value="TreeGrafter"/>
</dbReference>
<dbReference type="PANTHER" id="PTHR11085">
    <property type="entry name" value="NAD-DEPENDENT PROTEIN DEACYLASE SIRTUIN-5, MITOCHONDRIAL-RELATED"/>
    <property type="match status" value="1"/>
</dbReference>
<dbReference type="GO" id="GO:0070403">
    <property type="term" value="F:NAD+ binding"/>
    <property type="evidence" value="ECO:0007669"/>
    <property type="project" value="InterPro"/>
</dbReference>
<dbReference type="InterPro" id="IPR026591">
    <property type="entry name" value="Sirtuin_cat_small_dom_sf"/>
</dbReference>
<evidence type="ECO:0000256" key="1">
    <source>
        <dbReference type="ARBA" id="ARBA00006924"/>
    </source>
</evidence>
<feature type="binding site" evidence="5">
    <location>
        <position position="233"/>
    </location>
    <ligand>
        <name>Zn(2+)</name>
        <dbReference type="ChEBI" id="CHEBI:29105"/>
    </ligand>
</feature>
<dbReference type="GO" id="GO:0000122">
    <property type="term" value="P:negative regulation of transcription by RNA polymerase II"/>
    <property type="evidence" value="ECO:0007669"/>
    <property type="project" value="TreeGrafter"/>
</dbReference>
<proteinExistence type="inferred from homology"/>
<comment type="similarity">
    <text evidence="1">Belongs to the sirtuin family. Class I subfamily.</text>
</comment>
<dbReference type="PROSITE" id="PS50305">
    <property type="entry name" value="SIRTUIN"/>
    <property type="match status" value="1"/>
</dbReference>
<reference evidence="9" key="1">
    <citation type="submission" date="2016-03" db="EMBL/GenBank/DDBJ databases">
        <authorList>
            <person name="Devillers H."/>
        </authorList>
    </citation>
    <scope>NUCLEOTIDE SEQUENCE [LARGE SCALE GENOMIC DNA]</scope>
</reference>
<evidence type="ECO:0000313" key="9">
    <source>
        <dbReference type="Proteomes" id="UP000191024"/>
    </source>
</evidence>
<evidence type="ECO:0000256" key="2">
    <source>
        <dbReference type="ARBA" id="ARBA00022491"/>
    </source>
</evidence>